<keyword evidence="5 6" id="KW-0472">Membrane</keyword>
<comment type="caution">
    <text evidence="7">The sequence shown here is derived from an EMBL/GenBank/DDBJ whole genome shotgun (WGS) entry which is preliminary data.</text>
</comment>
<name>A0A7W6PQU9_9HYPH</name>
<keyword evidence="4 6" id="KW-1133">Transmembrane helix</keyword>
<dbReference type="InterPro" id="IPR002797">
    <property type="entry name" value="Polysacc_synth"/>
</dbReference>
<accession>A0A7W6PQU9</accession>
<feature type="transmembrane region" description="Helical" evidence="6">
    <location>
        <begin position="43"/>
        <end position="63"/>
    </location>
</feature>
<feature type="transmembrane region" description="Helical" evidence="6">
    <location>
        <begin position="425"/>
        <end position="447"/>
    </location>
</feature>
<dbReference type="PANTHER" id="PTHR30250:SF11">
    <property type="entry name" value="O-ANTIGEN TRANSPORTER-RELATED"/>
    <property type="match status" value="1"/>
</dbReference>
<comment type="subcellular location">
    <subcellularLocation>
        <location evidence="1">Cell membrane</location>
        <topology evidence="1">Multi-pass membrane protein</topology>
    </subcellularLocation>
</comment>
<evidence type="ECO:0000256" key="4">
    <source>
        <dbReference type="ARBA" id="ARBA00022989"/>
    </source>
</evidence>
<evidence type="ECO:0000256" key="2">
    <source>
        <dbReference type="ARBA" id="ARBA00022475"/>
    </source>
</evidence>
<feature type="transmembrane region" description="Helical" evidence="6">
    <location>
        <begin position="123"/>
        <end position="143"/>
    </location>
</feature>
<feature type="transmembrane region" description="Helical" evidence="6">
    <location>
        <begin position="149"/>
        <end position="168"/>
    </location>
</feature>
<dbReference type="RefSeq" id="WP_165134317.1">
    <property type="nucleotide sequence ID" value="NZ_CP049250.1"/>
</dbReference>
<keyword evidence="2" id="KW-1003">Cell membrane</keyword>
<feature type="transmembrane region" description="Helical" evidence="6">
    <location>
        <begin position="218"/>
        <end position="236"/>
    </location>
</feature>
<feature type="transmembrane region" description="Helical" evidence="6">
    <location>
        <begin position="368"/>
        <end position="388"/>
    </location>
</feature>
<dbReference type="Proteomes" id="UP000519897">
    <property type="component" value="Unassembled WGS sequence"/>
</dbReference>
<feature type="transmembrane region" description="Helical" evidence="6">
    <location>
        <begin position="189"/>
        <end position="206"/>
    </location>
</feature>
<protein>
    <submittedName>
        <fullName evidence="7">O-antigen/teichoic acid export membrane protein</fullName>
    </submittedName>
</protein>
<evidence type="ECO:0000313" key="8">
    <source>
        <dbReference type="Proteomes" id="UP000519897"/>
    </source>
</evidence>
<evidence type="ECO:0000256" key="1">
    <source>
        <dbReference type="ARBA" id="ARBA00004651"/>
    </source>
</evidence>
<feature type="transmembrane region" description="Helical" evidence="6">
    <location>
        <begin position="400"/>
        <end position="419"/>
    </location>
</feature>
<dbReference type="GO" id="GO:0005886">
    <property type="term" value="C:plasma membrane"/>
    <property type="evidence" value="ECO:0007669"/>
    <property type="project" value="UniProtKB-SubCell"/>
</dbReference>
<evidence type="ECO:0000256" key="5">
    <source>
        <dbReference type="ARBA" id="ARBA00023136"/>
    </source>
</evidence>
<dbReference type="EMBL" id="JACIEC010000004">
    <property type="protein sequence ID" value="MBB4144565.1"/>
    <property type="molecule type" value="Genomic_DNA"/>
</dbReference>
<dbReference type="Pfam" id="PF01943">
    <property type="entry name" value="Polysacc_synt"/>
    <property type="match status" value="1"/>
</dbReference>
<sequence length="473" mass="51357">MTVIETAERLLPLGLKNRLTPLLRRLEPILRDDSETARAQRMALIAFAIRIISAAIAFLSQIILARLMGEFEYGIFAFVWVLVVVFGNLSCLGFHTAVIRFLPQHQNRGESELVRGLNWTARIVAMLSATTLAVSGLVFMTVFDSLVPDYWLIPVFLGLFTLPMIALGDVLDGTARANGWAVTALSPTYIIRPLLILFLMLVAVWSGQPQSARTAMEAALAATYITTLFQFIRMTYRLRRQLGRGALSFALMPWFRFSLPLFLVDGIGFLLTNADVVVVGFFLPPDQVAVYYAAAKTIALVQFVYFSVKAAAAPRFAGILAEHDQSSLAQFAAQAARWSFWPALVVGLSVLAMGEILLGLFGPAFTSGYPLMVILLAGILAKALVGPGEVLLNMAGRQSLCVAIYAVVLAFAVTVNIIIVPRFGLYGAASATASAMMLEAVLLHIAVRKKLGIILFAFARAVKNPNTEGASHG</sequence>
<reference evidence="7 8" key="1">
    <citation type="submission" date="2020-08" db="EMBL/GenBank/DDBJ databases">
        <title>Genomic Encyclopedia of Type Strains, Phase IV (KMG-IV): sequencing the most valuable type-strain genomes for metagenomic binning, comparative biology and taxonomic classification.</title>
        <authorList>
            <person name="Goeker M."/>
        </authorList>
    </citation>
    <scope>NUCLEOTIDE SEQUENCE [LARGE SCALE GENOMIC DNA]</scope>
    <source>
        <strain evidence="7 8">DSM 29514</strain>
    </source>
</reference>
<keyword evidence="3 6" id="KW-0812">Transmembrane</keyword>
<feature type="transmembrane region" description="Helical" evidence="6">
    <location>
        <begin position="289"/>
        <end position="308"/>
    </location>
</feature>
<evidence type="ECO:0000256" key="3">
    <source>
        <dbReference type="ARBA" id="ARBA00022692"/>
    </source>
</evidence>
<feature type="transmembrane region" description="Helical" evidence="6">
    <location>
        <begin position="75"/>
        <end position="102"/>
    </location>
</feature>
<feature type="transmembrane region" description="Helical" evidence="6">
    <location>
        <begin position="257"/>
        <end position="283"/>
    </location>
</feature>
<dbReference type="AlphaFoldDB" id="A0A7W6PQU9"/>
<dbReference type="PANTHER" id="PTHR30250">
    <property type="entry name" value="PST FAMILY PREDICTED COLANIC ACID TRANSPORTER"/>
    <property type="match status" value="1"/>
</dbReference>
<organism evidence="7 8">
    <name type="scientific">Rhizobium rhizoryzae</name>
    <dbReference type="NCBI Taxonomy" id="451876"/>
    <lineage>
        <taxon>Bacteria</taxon>
        <taxon>Pseudomonadati</taxon>
        <taxon>Pseudomonadota</taxon>
        <taxon>Alphaproteobacteria</taxon>
        <taxon>Hyphomicrobiales</taxon>
        <taxon>Rhizobiaceae</taxon>
        <taxon>Rhizobium/Agrobacterium group</taxon>
        <taxon>Rhizobium</taxon>
    </lineage>
</organism>
<evidence type="ECO:0000313" key="7">
    <source>
        <dbReference type="EMBL" id="MBB4144565.1"/>
    </source>
</evidence>
<dbReference type="InterPro" id="IPR050833">
    <property type="entry name" value="Poly_Biosynth_Transport"/>
</dbReference>
<keyword evidence="8" id="KW-1185">Reference proteome</keyword>
<feature type="transmembrane region" description="Helical" evidence="6">
    <location>
        <begin position="340"/>
        <end position="362"/>
    </location>
</feature>
<evidence type="ECO:0000256" key="6">
    <source>
        <dbReference type="SAM" id="Phobius"/>
    </source>
</evidence>
<proteinExistence type="predicted"/>
<gene>
    <name evidence="7" type="ORF">GGQ72_003122</name>
</gene>